<dbReference type="InterPro" id="IPR033136">
    <property type="entry name" value="DNA_ligase_CS"/>
</dbReference>
<keyword evidence="3 7" id="KW-0227">DNA damage</keyword>
<dbReference type="Pfam" id="PF01653">
    <property type="entry name" value="DNA_ligase_aden"/>
    <property type="match status" value="1"/>
</dbReference>
<evidence type="ECO:0000256" key="5">
    <source>
        <dbReference type="ARBA" id="ARBA00023204"/>
    </source>
</evidence>
<dbReference type="NCBIfam" id="NF005987">
    <property type="entry name" value="PRK08097.1"/>
    <property type="match status" value="1"/>
</dbReference>
<evidence type="ECO:0000256" key="8">
    <source>
        <dbReference type="SAM" id="SignalP"/>
    </source>
</evidence>
<dbReference type="EMBL" id="JRUQ01000016">
    <property type="protein sequence ID" value="KGT95399.1"/>
    <property type="molecule type" value="Genomic_DNA"/>
</dbReference>
<evidence type="ECO:0000256" key="7">
    <source>
        <dbReference type="HAMAP-Rule" id="MF_01587"/>
    </source>
</evidence>
<dbReference type="SUPFAM" id="SSF47781">
    <property type="entry name" value="RuvA domain 2-like"/>
    <property type="match status" value="1"/>
</dbReference>
<dbReference type="SUPFAM" id="SSF50249">
    <property type="entry name" value="Nucleic acid-binding proteins"/>
    <property type="match status" value="1"/>
</dbReference>
<evidence type="ECO:0000256" key="2">
    <source>
        <dbReference type="ARBA" id="ARBA00022705"/>
    </source>
</evidence>
<keyword evidence="4 7" id="KW-0520">NAD</keyword>
<proteinExistence type="inferred from homology"/>
<feature type="chain" id="PRO_5002006256" description="DNA ligase B" evidence="8">
    <location>
        <begin position="24"/>
        <end position="563"/>
    </location>
</feature>
<evidence type="ECO:0000313" key="11">
    <source>
        <dbReference type="Proteomes" id="UP000030351"/>
    </source>
</evidence>
<dbReference type="RefSeq" id="WP_034888448.1">
    <property type="nucleotide sequence ID" value="NZ_JRUQ01000016.1"/>
</dbReference>
<dbReference type="Pfam" id="PF03120">
    <property type="entry name" value="OB_DNA_ligase"/>
    <property type="match status" value="1"/>
</dbReference>
<dbReference type="PROSITE" id="PS01056">
    <property type="entry name" value="DNA_LIGASE_N2"/>
    <property type="match status" value="1"/>
</dbReference>
<dbReference type="GO" id="GO:0006260">
    <property type="term" value="P:DNA replication"/>
    <property type="evidence" value="ECO:0007669"/>
    <property type="project" value="UniProtKB-KW"/>
</dbReference>
<sequence length="563" mass="63030">MKIAGIALAFYCVLSQASCPVWAPATARQEMLALEKQLSEWDDAYYRQGTSLVPDERYDALALKYQAWQRCFNPGNSLRQPELAQGGKILHPVAHVGVKKLANKASLARWMAGKSDLWVQPKVDGVAVTLHYQHGKLVQVISRGNGLLGEDWTEKARPIAAIPQQVPQKSASLTLQGELYLKMTGHHQAVQGGMNARATVAGAMRQREPSETLNQLGIFIWAWPDGPASMAHRISALTEAGFPVAETWSKPVRDAEEVSGWRERWFNQPLPFVTDGVVVHGQPTKGAYWQPGENSWSAAWKYRPAIVTTEVRSVDFPIGRTGKISAVLNLSPVKLDDKQVSRVNVGSLNRWREMNIVAGDQVAISLAGQGIPRLDEVAWRVAQRTPPVFPDASQFHSLSCFSWTPACREQFLARLVWLGGKNTLDMAGVDKSSWQRLMQSGQLTHLFSWLTLRPEQLGRIAGLTSERASQLYHQFSLSRRQPFKRWVRALGVPVPVHALQAMQDQRWESLLTRKVADWQRLPDIGERRARQIVDFLHHPDIRRLIAHLQAAAQISLNARHEGS</sequence>
<keyword evidence="2 7" id="KW-0235">DNA replication</keyword>
<comment type="caution">
    <text evidence="10">The sequence shown here is derived from an EMBL/GenBank/DDBJ whole genome shotgun (WGS) entry which is preliminary data.</text>
</comment>
<dbReference type="PANTHER" id="PTHR47810">
    <property type="entry name" value="DNA LIGASE"/>
    <property type="match status" value="1"/>
</dbReference>
<feature type="signal peptide" evidence="8">
    <location>
        <begin position="1"/>
        <end position="23"/>
    </location>
</feature>
<gene>
    <name evidence="7 10" type="primary">ligB</name>
    <name evidence="10" type="ORF">NG99_03435</name>
</gene>
<evidence type="ECO:0000256" key="6">
    <source>
        <dbReference type="ARBA" id="ARBA00034005"/>
    </source>
</evidence>
<dbReference type="InterPro" id="IPR020923">
    <property type="entry name" value="DNA_ligase_B"/>
</dbReference>
<evidence type="ECO:0000259" key="9">
    <source>
        <dbReference type="SMART" id="SM00532"/>
    </source>
</evidence>
<dbReference type="Gene3D" id="1.10.287.610">
    <property type="entry name" value="Helix hairpin bin"/>
    <property type="match status" value="1"/>
</dbReference>
<dbReference type="OrthoDB" id="9759736at2"/>
<evidence type="ECO:0000256" key="4">
    <source>
        <dbReference type="ARBA" id="ARBA00023027"/>
    </source>
</evidence>
<comment type="catalytic activity">
    <reaction evidence="6 7">
        <text>NAD(+) + (deoxyribonucleotide)n-3'-hydroxyl + 5'-phospho-(deoxyribonucleotide)m = (deoxyribonucleotide)n+m + AMP + beta-nicotinamide D-nucleotide.</text>
        <dbReference type="EC" id="6.5.1.2"/>
    </reaction>
</comment>
<dbReference type="STRING" id="371042.NG99_03435"/>
<evidence type="ECO:0000313" key="10">
    <source>
        <dbReference type="EMBL" id="KGT95399.1"/>
    </source>
</evidence>
<comment type="similarity">
    <text evidence="7">Belongs to the NAD-dependent DNA ligase family. LigB subfamily.</text>
</comment>
<dbReference type="InterPro" id="IPR018239">
    <property type="entry name" value="DNA_ligase_AS"/>
</dbReference>
<dbReference type="InterPro" id="IPR013840">
    <property type="entry name" value="DNAligase_N"/>
</dbReference>
<keyword evidence="5 7" id="KW-0234">DNA repair</keyword>
<feature type="domain" description="NAD-dependent DNA ligase N-terminal" evidence="9">
    <location>
        <begin position="26"/>
        <end position="423"/>
    </location>
</feature>
<protein>
    <recommendedName>
        <fullName evidence="7">DNA ligase B</fullName>
        <ecNumber evidence="7">6.5.1.2</ecNumber>
    </recommendedName>
    <alternativeName>
        <fullName evidence="7">Polydeoxyribonucleotide synthase [NAD(+)] B</fullName>
    </alternativeName>
</protein>
<dbReference type="SMART" id="SM00532">
    <property type="entry name" value="LIGANc"/>
    <property type="match status" value="1"/>
</dbReference>
<dbReference type="GO" id="GO:0006281">
    <property type="term" value="P:DNA repair"/>
    <property type="evidence" value="ECO:0007669"/>
    <property type="project" value="UniProtKB-KW"/>
</dbReference>
<keyword evidence="11" id="KW-1185">Reference proteome</keyword>
<evidence type="ECO:0000256" key="3">
    <source>
        <dbReference type="ARBA" id="ARBA00022763"/>
    </source>
</evidence>
<dbReference type="InterPro" id="IPR050326">
    <property type="entry name" value="NAD_dep_DNA_ligaseB"/>
</dbReference>
<dbReference type="HAMAP" id="MF_01587">
    <property type="entry name" value="DNA_ligase_B"/>
    <property type="match status" value="1"/>
</dbReference>
<comment type="function">
    <text evidence="7">Catalyzes the formation of phosphodiester linkages between 5'-phosphoryl and 3'-hydroxyl groups in double-stranded DNA using NAD as a coenzyme and as the energy source for the reaction.</text>
</comment>
<evidence type="ECO:0000256" key="1">
    <source>
        <dbReference type="ARBA" id="ARBA00022598"/>
    </source>
</evidence>
<dbReference type="Gene3D" id="2.40.50.140">
    <property type="entry name" value="Nucleic acid-binding proteins"/>
    <property type="match status" value="1"/>
</dbReference>
<dbReference type="InterPro" id="IPR004150">
    <property type="entry name" value="NAD_DNA_ligase_OB"/>
</dbReference>
<dbReference type="InterPro" id="IPR012340">
    <property type="entry name" value="NA-bd_OB-fold"/>
</dbReference>
<name>A0A0A3ZC68_9GAMM</name>
<dbReference type="InterPro" id="IPR010994">
    <property type="entry name" value="RuvA_2-like"/>
</dbReference>
<organism evidence="10 11">
    <name type="scientific">Erwinia typographi</name>
    <dbReference type="NCBI Taxonomy" id="371042"/>
    <lineage>
        <taxon>Bacteria</taxon>
        <taxon>Pseudomonadati</taxon>
        <taxon>Pseudomonadota</taxon>
        <taxon>Gammaproteobacteria</taxon>
        <taxon>Enterobacterales</taxon>
        <taxon>Erwiniaceae</taxon>
        <taxon>Erwinia</taxon>
    </lineage>
</organism>
<dbReference type="SUPFAM" id="SSF56091">
    <property type="entry name" value="DNA ligase/mRNA capping enzyme, catalytic domain"/>
    <property type="match status" value="1"/>
</dbReference>
<keyword evidence="1 7" id="KW-0436">Ligase</keyword>
<dbReference type="InterPro" id="IPR013839">
    <property type="entry name" value="DNAligase_adenylation"/>
</dbReference>
<keyword evidence="8" id="KW-0732">Signal</keyword>
<accession>A0A0A3ZC68</accession>
<dbReference type="eggNOG" id="COG0272">
    <property type="taxonomic scope" value="Bacteria"/>
</dbReference>
<dbReference type="Gene3D" id="3.30.470.30">
    <property type="entry name" value="DNA ligase/mRNA capping enzyme"/>
    <property type="match status" value="1"/>
</dbReference>
<dbReference type="PROSITE" id="PS01055">
    <property type="entry name" value="DNA_LIGASE_N1"/>
    <property type="match status" value="1"/>
</dbReference>
<dbReference type="PANTHER" id="PTHR47810:SF1">
    <property type="entry name" value="DNA LIGASE B"/>
    <property type="match status" value="1"/>
</dbReference>
<dbReference type="Proteomes" id="UP000030351">
    <property type="component" value="Unassembled WGS sequence"/>
</dbReference>
<feature type="active site" description="N6-AMP-lysine intermediate" evidence="7">
    <location>
        <position position="122"/>
    </location>
</feature>
<dbReference type="GO" id="GO:0003911">
    <property type="term" value="F:DNA ligase (NAD+) activity"/>
    <property type="evidence" value="ECO:0007669"/>
    <property type="project" value="UniProtKB-UniRule"/>
</dbReference>
<dbReference type="AlphaFoldDB" id="A0A0A3ZC68"/>
<dbReference type="EC" id="6.5.1.2" evidence="7"/>
<reference evidence="10 11" key="1">
    <citation type="submission" date="2014-10" db="EMBL/GenBank/DDBJ databases">
        <title>Genome sequence of Erwinia typographi M043b.</title>
        <authorList>
            <person name="Chan K.-G."/>
            <person name="Tan W.-S."/>
        </authorList>
    </citation>
    <scope>NUCLEOTIDE SEQUENCE [LARGE SCALE GENOMIC DNA]</scope>
    <source>
        <strain evidence="10 11">M043b</strain>
    </source>
</reference>